<protein>
    <recommendedName>
        <fullName evidence="10">Carboxylic ester hydrolase</fullName>
        <ecNumber evidence="10">3.1.1.-</ecNumber>
    </recommendedName>
</protein>
<dbReference type="AlphaFoldDB" id="A0AAN7VXH6"/>
<keyword evidence="7" id="KW-0106">Calcium</keyword>
<dbReference type="SUPFAM" id="SSF53474">
    <property type="entry name" value="alpha/beta-Hydrolases"/>
    <property type="match status" value="1"/>
</dbReference>
<sequence>MKTALGFRLAIFAWIPTAFSGLSDYTQCDHLEALLPDDAIATLSFSETVASGSNFTSNTSEPSYNSPQSDLPASCRVSFTVSTSLNSSAGAEVWLPTDWTGRYLSVGNGGFAGAVNYPDLVWGLRKGFAVMSTDTGHTSSQSDGSWLSNPEQAIDWGHRALHITTLAAKEIVDAYYTQSIQHSYYAGCSTGGRQGLNAAQRYPNDFDGVLVGSAIPWQTHTSAWQTYVALQQYPSNASTYIPTSMWPIIYSAVLDQCDALDGVTDGIIMDPARCNFQPEVLLCGMPEVNATACLGTAQLENLKRMYRPWLTSSGELVNPGISHSGEASFSYVMNQAQPQFGPIFYGYGVVNDSTWDWGKISVETVALADSINPGGANAYNPDMRPFQDAGGKLIHYHGYADPLIPTYNAPAWYDKLVEFYSDIGRGGQVPNWYRLFTIPGMGHCSGGVGAWVVDGASQRVAPRTDDSAHSMLWSLVAWVEGQNGTTGTVPESVMGTKFVNDTPSSGVAFERPVCRWPNVAQYAGGNASNSSSWFCPMTGVY</sequence>
<evidence type="ECO:0000256" key="3">
    <source>
        <dbReference type="ARBA" id="ARBA00022651"/>
    </source>
</evidence>
<gene>
    <name evidence="11" type="ORF">LTR97_001792</name>
</gene>
<evidence type="ECO:0000256" key="5">
    <source>
        <dbReference type="ARBA" id="ARBA00022729"/>
    </source>
</evidence>
<dbReference type="GO" id="GO:0046872">
    <property type="term" value="F:metal ion binding"/>
    <property type="evidence" value="ECO:0007669"/>
    <property type="project" value="UniProtKB-KW"/>
</dbReference>
<evidence type="ECO:0000256" key="2">
    <source>
        <dbReference type="ARBA" id="ARBA00022487"/>
    </source>
</evidence>
<evidence type="ECO:0000256" key="8">
    <source>
        <dbReference type="ARBA" id="ARBA00023157"/>
    </source>
</evidence>
<name>A0AAN7VXH6_9PEZI</name>
<keyword evidence="3" id="KW-0119">Carbohydrate metabolism</keyword>
<keyword evidence="8" id="KW-1015">Disulfide bond</keyword>
<comment type="caution">
    <text evidence="11">The sequence shown here is derived from an EMBL/GenBank/DDBJ whole genome shotgun (WGS) entry which is preliminary data.</text>
</comment>
<dbReference type="InterPro" id="IPR011118">
    <property type="entry name" value="Tannase/feruloyl_esterase"/>
</dbReference>
<dbReference type="Proteomes" id="UP001310594">
    <property type="component" value="Unassembled WGS sequence"/>
</dbReference>
<evidence type="ECO:0000256" key="9">
    <source>
        <dbReference type="ARBA" id="ARBA00034075"/>
    </source>
</evidence>
<dbReference type="Pfam" id="PF07519">
    <property type="entry name" value="Tannase"/>
    <property type="match status" value="2"/>
</dbReference>
<evidence type="ECO:0000313" key="11">
    <source>
        <dbReference type="EMBL" id="KAK5706800.1"/>
    </source>
</evidence>
<evidence type="ECO:0000256" key="7">
    <source>
        <dbReference type="ARBA" id="ARBA00022837"/>
    </source>
</evidence>
<keyword evidence="3" id="KW-0624">Polysaccharide degradation</keyword>
<comment type="similarity">
    <text evidence="1 10">Belongs to the tannase family.</text>
</comment>
<dbReference type="EMBL" id="JAVRQU010000002">
    <property type="protein sequence ID" value="KAK5706800.1"/>
    <property type="molecule type" value="Genomic_DNA"/>
</dbReference>
<proteinExistence type="inferred from homology"/>
<evidence type="ECO:0000256" key="4">
    <source>
        <dbReference type="ARBA" id="ARBA00022723"/>
    </source>
</evidence>
<dbReference type="InterPro" id="IPR029058">
    <property type="entry name" value="AB_hydrolase_fold"/>
</dbReference>
<dbReference type="Gene3D" id="3.40.50.1820">
    <property type="entry name" value="alpha/beta hydrolase"/>
    <property type="match status" value="1"/>
</dbReference>
<evidence type="ECO:0000256" key="10">
    <source>
        <dbReference type="RuleBase" id="RU361238"/>
    </source>
</evidence>
<evidence type="ECO:0000256" key="6">
    <source>
        <dbReference type="ARBA" id="ARBA00022801"/>
    </source>
</evidence>
<comment type="catalytic activity">
    <reaction evidence="9">
        <text>feruloyl-polysaccharide + H2O = ferulate + polysaccharide.</text>
        <dbReference type="EC" id="3.1.1.73"/>
    </reaction>
</comment>
<feature type="chain" id="PRO_5042672064" description="Carboxylic ester hydrolase" evidence="10">
    <location>
        <begin position="21"/>
        <end position="541"/>
    </location>
</feature>
<dbReference type="GO" id="GO:0045493">
    <property type="term" value="P:xylan catabolic process"/>
    <property type="evidence" value="ECO:0007669"/>
    <property type="project" value="UniProtKB-KW"/>
</dbReference>
<dbReference type="EC" id="3.1.1.-" evidence="10"/>
<keyword evidence="6 10" id="KW-0378">Hydrolase</keyword>
<organism evidence="11 12">
    <name type="scientific">Elasticomyces elasticus</name>
    <dbReference type="NCBI Taxonomy" id="574655"/>
    <lineage>
        <taxon>Eukaryota</taxon>
        <taxon>Fungi</taxon>
        <taxon>Dikarya</taxon>
        <taxon>Ascomycota</taxon>
        <taxon>Pezizomycotina</taxon>
        <taxon>Dothideomycetes</taxon>
        <taxon>Dothideomycetidae</taxon>
        <taxon>Mycosphaerellales</taxon>
        <taxon>Teratosphaeriaceae</taxon>
        <taxon>Elasticomyces</taxon>
    </lineage>
</organism>
<reference evidence="11" key="1">
    <citation type="submission" date="2023-08" db="EMBL/GenBank/DDBJ databases">
        <title>Black Yeasts Isolated from many extreme environments.</title>
        <authorList>
            <person name="Coleine C."/>
            <person name="Stajich J.E."/>
            <person name="Selbmann L."/>
        </authorList>
    </citation>
    <scope>NUCLEOTIDE SEQUENCE</scope>
    <source>
        <strain evidence="11">CCFEE 5810</strain>
    </source>
</reference>
<dbReference type="GO" id="GO:0030600">
    <property type="term" value="F:feruloyl esterase activity"/>
    <property type="evidence" value="ECO:0007669"/>
    <property type="project" value="UniProtKB-EC"/>
</dbReference>
<feature type="signal peptide" evidence="10">
    <location>
        <begin position="1"/>
        <end position="20"/>
    </location>
</feature>
<keyword evidence="3" id="KW-0858">Xylan degradation</keyword>
<dbReference type="PANTHER" id="PTHR33938:SF15">
    <property type="entry name" value="FERULOYL ESTERASE B-RELATED"/>
    <property type="match status" value="1"/>
</dbReference>
<keyword evidence="4" id="KW-0479">Metal-binding</keyword>
<evidence type="ECO:0000256" key="1">
    <source>
        <dbReference type="ARBA" id="ARBA00006249"/>
    </source>
</evidence>
<keyword evidence="5 10" id="KW-0732">Signal</keyword>
<accession>A0AAN7VXH6</accession>
<keyword evidence="2" id="KW-0719">Serine esterase</keyword>
<evidence type="ECO:0000313" key="12">
    <source>
        <dbReference type="Proteomes" id="UP001310594"/>
    </source>
</evidence>
<dbReference type="PANTHER" id="PTHR33938">
    <property type="entry name" value="FERULOYL ESTERASE B-RELATED"/>
    <property type="match status" value="1"/>
</dbReference>